<evidence type="ECO:0000256" key="1">
    <source>
        <dbReference type="SAM" id="SignalP"/>
    </source>
</evidence>
<dbReference type="InterPro" id="IPR050490">
    <property type="entry name" value="Bact_solute-bd_prot1"/>
</dbReference>
<sequence>MRRRALLAAGLAVTLLGVAACGDAGSGGSKGDGGTLKVWFQEDSVPDKIMKDLNDEFEKKHGVKVKYEMQYWTGIQQKLTKSFADGTGPDVFETGNTQNAAFAKAGALTDLTDKVADLGGQDWLPGLAESGRWDGKQYGVPFYASNRVVVYRKDMFDKAGVTPPKTQDEWLAVARKLQDTFGAADPAFQPLLLPGSYWFALAGFVWDQGGELAVRGPSGAWKGSLDTPQAKAGMRYYQDLFRYSKLAPDSTEDHPRSSDVFAQGKTAMMLSLPLYYKESIAADPSLDGRIGVFPIPGRTAEKTSSVFVGGSNIAVPKSSKNQALAYEYVKLITGEKWQTRLVQSAGNWYVPNKVSLGAAVANDPVMNIVVAAAKLGKVPPTDPRWAAVEEEPQIIRQYMIGVLKGGDIDALAAEASAEITRRMKE</sequence>
<organism evidence="2 3">
    <name type="scientific">Longispora fulva</name>
    <dbReference type="NCBI Taxonomy" id="619741"/>
    <lineage>
        <taxon>Bacteria</taxon>
        <taxon>Bacillati</taxon>
        <taxon>Actinomycetota</taxon>
        <taxon>Actinomycetes</taxon>
        <taxon>Micromonosporales</taxon>
        <taxon>Micromonosporaceae</taxon>
        <taxon>Longispora</taxon>
    </lineage>
</organism>
<dbReference type="EMBL" id="JADOUF010000001">
    <property type="protein sequence ID" value="MBG6137713.1"/>
    <property type="molecule type" value="Genomic_DNA"/>
</dbReference>
<name>A0A8J7GSW6_9ACTN</name>
<dbReference type="PROSITE" id="PS51257">
    <property type="entry name" value="PROKAR_LIPOPROTEIN"/>
    <property type="match status" value="1"/>
</dbReference>
<dbReference type="PANTHER" id="PTHR43649">
    <property type="entry name" value="ARABINOSE-BINDING PROTEIN-RELATED"/>
    <property type="match status" value="1"/>
</dbReference>
<accession>A0A8J7GSW6</accession>
<dbReference type="Gene3D" id="3.40.190.10">
    <property type="entry name" value="Periplasmic binding protein-like II"/>
    <property type="match status" value="2"/>
</dbReference>
<dbReference type="Proteomes" id="UP000622552">
    <property type="component" value="Unassembled WGS sequence"/>
</dbReference>
<dbReference type="AlphaFoldDB" id="A0A8J7GSW6"/>
<feature type="signal peptide" evidence="1">
    <location>
        <begin position="1"/>
        <end position="19"/>
    </location>
</feature>
<reference evidence="2" key="1">
    <citation type="submission" date="2020-11" db="EMBL/GenBank/DDBJ databases">
        <title>Sequencing the genomes of 1000 actinobacteria strains.</title>
        <authorList>
            <person name="Klenk H.-P."/>
        </authorList>
    </citation>
    <scope>NUCLEOTIDE SEQUENCE</scope>
    <source>
        <strain evidence="2">DSM 45356</strain>
    </source>
</reference>
<keyword evidence="3" id="KW-1185">Reference proteome</keyword>
<gene>
    <name evidence="2" type="ORF">IW245_003907</name>
</gene>
<keyword evidence="1" id="KW-0732">Signal</keyword>
<dbReference type="RefSeq" id="WP_197004543.1">
    <property type="nucleotide sequence ID" value="NZ_BONS01000024.1"/>
</dbReference>
<dbReference type="Pfam" id="PF01547">
    <property type="entry name" value="SBP_bac_1"/>
    <property type="match status" value="1"/>
</dbReference>
<dbReference type="InterPro" id="IPR006059">
    <property type="entry name" value="SBP"/>
</dbReference>
<feature type="chain" id="PRO_5038492033" evidence="1">
    <location>
        <begin position="20"/>
        <end position="425"/>
    </location>
</feature>
<comment type="caution">
    <text evidence="2">The sequence shown here is derived from an EMBL/GenBank/DDBJ whole genome shotgun (WGS) entry which is preliminary data.</text>
</comment>
<dbReference type="SUPFAM" id="SSF53850">
    <property type="entry name" value="Periplasmic binding protein-like II"/>
    <property type="match status" value="1"/>
</dbReference>
<dbReference type="PANTHER" id="PTHR43649:SF12">
    <property type="entry name" value="DIACETYLCHITOBIOSE BINDING PROTEIN DASA"/>
    <property type="match status" value="1"/>
</dbReference>
<protein>
    <submittedName>
        <fullName evidence="2">N,N'-diacetylchitobiose transport system substrate-binding protein</fullName>
    </submittedName>
</protein>
<evidence type="ECO:0000313" key="2">
    <source>
        <dbReference type="EMBL" id="MBG6137713.1"/>
    </source>
</evidence>
<proteinExistence type="predicted"/>
<evidence type="ECO:0000313" key="3">
    <source>
        <dbReference type="Proteomes" id="UP000622552"/>
    </source>
</evidence>